<keyword evidence="2" id="KW-1185">Reference proteome</keyword>
<reference evidence="1 2" key="1">
    <citation type="submission" date="2022-04" db="EMBL/GenBank/DDBJ databases">
        <title>Positive selection, recombination, and allopatry shape intraspecific diversity of widespread and dominant cyanobacteria.</title>
        <authorList>
            <person name="Wei J."/>
            <person name="Shu W."/>
            <person name="Hu C."/>
        </authorList>
    </citation>
    <scope>NUCLEOTIDE SEQUENCE [LARGE SCALE GENOMIC DNA]</scope>
    <source>
        <strain evidence="1 2">AS-A4</strain>
    </source>
</reference>
<evidence type="ECO:0000313" key="1">
    <source>
        <dbReference type="EMBL" id="MEP1061504.1"/>
    </source>
</evidence>
<evidence type="ECO:0008006" key="3">
    <source>
        <dbReference type="Google" id="ProtNLM"/>
    </source>
</evidence>
<evidence type="ECO:0000313" key="2">
    <source>
        <dbReference type="Proteomes" id="UP001476950"/>
    </source>
</evidence>
<sequence>MDTCKRGSTSEMQVTSIRLEPELKEQLREISGEQGYQTLIREVLWQFVEQQLVPDGERSRVVRQGRSPSHPPLLSMSDIRATFRAVSQQEEQCAITGQRIQPQQEMLLGLTTNGEIIALSMAIAS</sequence>
<dbReference type="Proteomes" id="UP001476950">
    <property type="component" value="Unassembled WGS sequence"/>
</dbReference>
<proteinExistence type="predicted"/>
<accession>A0ABV0KQI7</accession>
<dbReference type="EMBL" id="JAMPLM010000035">
    <property type="protein sequence ID" value="MEP1061504.1"/>
    <property type="molecule type" value="Genomic_DNA"/>
</dbReference>
<protein>
    <recommendedName>
        <fullName evidence="3">Ribbon-helix-helix protein CopG domain-containing protein</fullName>
    </recommendedName>
</protein>
<comment type="caution">
    <text evidence="1">The sequence shown here is derived from an EMBL/GenBank/DDBJ whole genome shotgun (WGS) entry which is preliminary data.</text>
</comment>
<dbReference type="RefSeq" id="WP_190446324.1">
    <property type="nucleotide sequence ID" value="NZ_JAMPLM010000035.1"/>
</dbReference>
<gene>
    <name evidence="1" type="ORF">NDI38_24040</name>
</gene>
<organism evidence="1 2">
    <name type="scientific">Stenomitos frigidus AS-A4</name>
    <dbReference type="NCBI Taxonomy" id="2933935"/>
    <lineage>
        <taxon>Bacteria</taxon>
        <taxon>Bacillati</taxon>
        <taxon>Cyanobacteriota</taxon>
        <taxon>Cyanophyceae</taxon>
        <taxon>Leptolyngbyales</taxon>
        <taxon>Leptolyngbyaceae</taxon>
        <taxon>Stenomitos</taxon>
    </lineage>
</organism>
<name>A0ABV0KQI7_9CYAN</name>